<dbReference type="Proteomes" id="UP000504638">
    <property type="component" value="Unplaced"/>
</dbReference>
<reference evidence="5" key="3">
    <citation type="submission" date="2025-04" db="UniProtKB">
        <authorList>
            <consortium name="RefSeq"/>
        </authorList>
    </citation>
    <scope>IDENTIFICATION</scope>
    <source>
        <strain evidence="5">CBS 781.70</strain>
    </source>
</reference>
<evidence type="ECO:0000313" key="4">
    <source>
        <dbReference type="Proteomes" id="UP000504638"/>
    </source>
</evidence>
<gene>
    <name evidence="3 5" type="ORF">P152DRAFT_446156</name>
</gene>
<proteinExistence type="predicted"/>
<dbReference type="PANTHER" id="PTHR36205:SF3">
    <property type="entry name" value="MAJOR FACILITATOR SUPERFAMILY TRANSPORTER"/>
    <property type="match status" value="1"/>
</dbReference>
<evidence type="ECO:0008006" key="6">
    <source>
        <dbReference type="Google" id="ProtNLM"/>
    </source>
</evidence>
<protein>
    <recommendedName>
        <fullName evidence="6">Major facilitator superfamily transporter</fullName>
    </recommendedName>
</protein>
<dbReference type="PANTHER" id="PTHR36205">
    <property type="entry name" value="CHROMOSOME 19, WHOLE GENOME SHOTGUN SEQUENCE"/>
    <property type="match status" value="1"/>
</dbReference>
<dbReference type="GeneID" id="54418477"/>
<evidence type="ECO:0000313" key="3">
    <source>
        <dbReference type="EMBL" id="KAF1816508.1"/>
    </source>
</evidence>
<organism evidence="3">
    <name type="scientific">Eremomyces bilateralis CBS 781.70</name>
    <dbReference type="NCBI Taxonomy" id="1392243"/>
    <lineage>
        <taxon>Eukaryota</taxon>
        <taxon>Fungi</taxon>
        <taxon>Dikarya</taxon>
        <taxon>Ascomycota</taxon>
        <taxon>Pezizomycotina</taxon>
        <taxon>Dothideomycetes</taxon>
        <taxon>Dothideomycetes incertae sedis</taxon>
        <taxon>Eremomycetales</taxon>
        <taxon>Eremomycetaceae</taxon>
        <taxon>Eremomyces</taxon>
    </lineage>
</organism>
<name>A0A6G1GEM3_9PEZI</name>
<feature type="signal peptide" evidence="2">
    <location>
        <begin position="1"/>
        <end position="22"/>
    </location>
</feature>
<reference evidence="3 5" key="1">
    <citation type="submission" date="2020-01" db="EMBL/GenBank/DDBJ databases">
        <authorList>
            <consortium name="DOE Joint Genome Institute"/>
            <person name="Haridas S."/>
            <person name="Albert R."/>
            <person name="Binder M."/>
            <person name="Bloem J."/>
            <person name="Labutti K."/>
            <person name="Salamov A."/>
            <person name="Andreopoulos B."/>
            <person name="Baker S.E."/>
            <person name="Barry K."/>
            <person name="Bills G."/>
            <person name="Bluhm B.H."/>
            <person name="Cannon C."/>
            <person name="Castanera R."/>
            <person name="Culley D.E."/>
            <person name="Daum C."/>
            <person name="Ezra D."/>
            <person name="Gonzalez J.B."/>
            <person name="Henrissat B."/>
            <person name="Kuo A."/>
            <person name="Liang C."/>
            <person name="Lipzen A."/>
            <person name="Lutzoni F."/>
            <person name="Magnuson J."/>
            <person name="Mondo S."/>
            <person name="Nolan M."/>
            <person name="Ohm R."/>
            <person name="Pangilinan J."/>
            <person name="Park H.-J."/>
            <person name="Ramirez L."/>
            <person name="Alfaro M."/>
            <person name="Sun H."/>
            <person name="Tritt A."/>
            <person name="Yoshinaga Y."/>
            <person name="Zwiers L.-H."/>
            <person name="Turgeon B.G."/>
            <person name="Goodwin S.B."/>
            <person name="Spatafora J.W."/>
            <person name="Crous P.W."/>
            <person name="Grigoriev I.V."/>
        </authorList>
    </citation>
    <scope>NUCLEOTIDE SEQUENCE</scope>
    <source>
        <strain evidence="3 5">CBS 781.70</strain>
    </source>
</reference>
<accession>A0A6G1GEM3</accession>
<evidence type="ECO:0000313" key="5">
    <source>
        <dbReference type="RefSeq" id="XP_033538139.1"/>
    </source>
</evidence>
<dbReference type="EMBL" id="ML975150">
    <property type="protein sequence ID" value="KAF1816508.1"/>
    <property type="molecule type" value="Genomic_DNA"/>
</dbReference>
<reference evidence="5" key="2">
    <citation type="submission" date="2020-04" db="EMBL/GenBank/DDBJ databases">
        <authorList>
            <consortium name="NCBI Genome Project"/>
        </authorList>
    </citation>
    <scope>NUCLEOTIDE SEQUENCE</scope>
    <source>
        <strain evidence="5">CBS 781.70</strain>
    </source>
</reference>
<evidence type="ECO:0000256" key="1">
    <source>
        <dbReference type="SAM" id="MobiDB-lite"/>
    </source>
</evidence>
<dbReference type="InterPro" id="IPR021822">
    <property type="entry name" value="DUF3405"/>
</dbReference>
<dbReference type="RefSeq" id="XP_033538139.1">
    <property type="nucleotide sequence ID" value="XM_033677907.1"/>
</dbReference>
<dbReference type="Pfam" id="PF11885">
    <property type="entry name" value="DUF3405"/>
    <property type="match status" value="1"/>
</dbReference>
<dbReference type="AlphaFoldDB" id="A0A6G1GEM3"/>
<sequence>MSRQRLLILITVVLFFLGLVGTGGYRRHQRQAQQSSPRQAYPWEKFIRLNGYWNGVGNLVPFKDYVPEQQSNATAPEPERKHDATSGATPPFDPVAFNPYPEYDSYDYLEAHSPMQKCFLDEAETMSPPDIYAYPGVPQNMTAPFFGSYKELGLAEDVCWERFGRFAPYGYGYDHRDGGVGLSDKSERAGSERVYQMMAGGTDWRKVNWGRAQEACTKKNKARFEPQADPKKKRVSRQAYILRTWTGYRYDDHQLLTIRAMINELNIKSGGEYDVHLLVHVKDTSIPIWTDADIYQQTLEENVPEEFWGIATLWSEQLMRLYYPEPFPDNFDNPSQHPVHSVYRSAHFALQWFSQEHPEYDYYWNWEMDLRYTGHYYEFNDKVANWARKQPRKGMWERSARYYIPEKHGSWADFARMVEEETNLSQESPIWGPTVFPNNGMLTSPAENFPPRSYADDKYEWGVGEEADLITFNPLFDPTKTNWVFRNDINGYTLDAAAPPRRVAIITVSRLSKRLLDYMHNETYQMRHSMFPEMWPPSCALHHGLKGVYAPHPVFFDRNWDLDYMDQVFNRPKKVEDSVFGWGEHNQLGSSFYYNSGFSGQLWRRWFGYKENNEGGSMAEVSGSGRMCLRSTLFHPIKFERGPTD</sequence>
<feature type="chain" id="PRO_5044632056" description="Major facilitator superfamily transporter" evidence="2">
    <location>
        <begin position="23"/>
        <end position="645"/>
    </location>
</feature>
<evidence type="ECO:0000256" key="2">
    <source>
        <dbReference type="SAM" id="SignalP"/>
    </source>
</evidence>
<keyword evidence="4" id="KW-1185">Reference proteome</keyword>
<feature type="region of interest" description="Disordered" evidence="1">
    <location>
        <begin position="70"/>
        <end position="91"/>
    </location>
</feature>
<dbReference type="OrthoDB" id="3353407at2759"/>
<keyword evidence="2" id="KW-0732">Signal</keyword>